<keyword evidence="3" id="KW-0460">Magnesium</keyword>
<evidence type="ECO:0000313" key="4">
    <source>
        <dbReference type="EMBL" id="MBB6142820.1"/>
    </source>
</evidence>
<organism evidence="4 5">
    <name type="scientific">Silvibacterium bohemicum</name>
    <dbReference type="NCBI Taxonomy" id="1577686"/>
    <lineage>
        <taxon>Bacteria</taxon>
        <taxon>Pseudomonadati</taxon>
        <taxon>Acidobacteriota</taxon>
        <taxon>Terriglobia</taxon>
        <taxon>Terriglobales</taxon>
        <taxon>Acidobacteriaceae</taxon>
        <taxon>Silvibacterium</taxon>
    </lineage>
</organism>
<protein>
    <submittedName>
        <fullName evidence="4">Phosphoserine phosphatase</fullName>
    </submittedName>
</protein>
<dbReference type="InterPro" id="IPR036412">
    <property type="entry name" value="HAD-like_sf"/>
</dbReference>
<dbReference type="EMBL" id="JACHEK010000001">
    <property type="protein sequence ID" value="MBB6142820.1"/>
    <property type="molecule type" value="Genomic_DNA"/>
</dbReference>
<dbReference type="RefSeq" id="WP_050058000.1">
    <property type="nucleotide sequence ID" value="NZ_JACHEK010000001.1"/>
</dbReference>
<sequence>MTTVHAAPARYTLPEFENSVLSLSPSIAVFDCDGTLWGGDAGYGFMIWSIETGLVSRNASDWIDSRYRQYLASEISEAEMCGEMVQIYAGLQESELRHAAAEYFRLHIESHIFPELRSLVARLHESGVQIWAVSSTNTWVIEEGVRRFNIPASRVLSARVRVDDGRITSDLVAVPTDEAKATALKQAGVTRPDAVFGNSVHDAAMLAIAQRAFPVNPTAALAEIAAQRNWTVFYPESVLTDSKL</sequence>
<dbReference type="Gene3D" id="1.20.1440.100">
    <property type="entry name" value="SG protein - dephosphorylation function"/>
    <property type="match status" value="1"/>
</dbReference>
<dbReference type="GO" id="GO:0016787">
    <property type="term" value="F:hydrolase activity"/>
    <property type="evidence" value="ECO:0007669"/>
    <property type="project" value="UniProtKB-KW"/>
</dbReference>
<dbReference type="InterPro" id="IPR050582">
    <property type="entry name" value="HAD-like_SerB"/>
</dbReference>
<dbReference type="AlphaFoldDB" id="A0A841JNU2"/>
<reference evidence="4 5" key="1">
    <citation type="submission" date="2020-08" db="EMBL/GenBank/DDBJ databases">
        <title>Genomic Encyclopedia of Type Strains, Phase IV (KMG-IV): sequencing the most valuable type-strain genomes for metagenomic binning, comparative biology and taxonomic classification.</title>
        <authorList>
            <person name="Goeker M."/>
        </authorList>
    </citation>
    <scope>NUCLEOTIDE SEQUENCE [LARGE SCALE GENOMIC DNA]</scope>
    <source>
        <strain evidence="4 5">DSM 103733</strain>
    </source>
</reference>
<accession>A0A841JNU2</accession>
<dbReference type="Pfam" id="PF12710">
    <property type="entry name" value="HAD"/>
    <property type="match status" value="1"/>
</dbReference>
<evidence type="ECO:0000256" key="2">
    <source>
        <dbReference type="ARBA" id="ARBA00022801"/>
    </source>
</evidence>
<comment type="caution">
    <text evidence="4">The sequence shown here is derived from an EMBL/GenBank/DDBJ whole genome shotgun (WGS) entry which is preliminary data.</text>
</comment>
<dbReference type="GO" id="GO:0046872">
    <property type="term" value="F:metal ion binding"/>
    <property type="evidence" value="ECO:0007669"/>
    <property type="project" value="UniProtKB-KW"/>
</dbReference>
<evidence type="ECO:0000313" key="5">
    <source>
        <dbReference type="Proteomes" id="UP000538666"/>
    </source>
</evidence>
<keyword evidence="2" id="KW-0378">Hydrolase</keyword>
<evidence type="ECO:0000256" key="1">
    <source>
        <dbReference type="ARBA" id="ARBA00022723"/>
    </source>
</evidence>
<dbReference type="PANTHER" id="PTHR43344:SF13">
    <property type="entry name" value="PHOSPHATASE RV3661-RELATED"/>
    <property type="match status" value="1"/>
</dbReference>
<evidence type="ECO:0000256" key="3">
    <source>
        <dbReference type="ARBA" id="ARBA00022842"/>
    </source>
</evidence>
<name>A0A841JNU2_9BACT</name>
<dbReference type="InterPro" id="IPR023214">
    <property type="entry name" value="HAD_sf"/>
</dbReference>
<gene>
    <name evidence="4" type="ORF">HNQ77_000758</name>
</gene>
<dbReference type="SUPFAM" id="SSF56784">
    <property type="entry name" value="HAD-like"/>
    <property type="match status" value="1"/>
</dbReference>
<keyword evidence="1" id="KW-0479">Metal-binding</keyword>
<keyword evidence="5" id="KW-1185">Reference proteome</keyword>
<proteinExistence type="predicted"/>
<dbReference type="Proteomes" id="UP000538666">
    <property type="component" value="Unassembled WGS sequence"/>
</dbReference>
<dbReference type="Gene3D" id="3.40.50.1000">
    <property type="entry name" value="HAD superfamily/HAD-like"/>
    <property type="match status" value="1"/>
</dbReference>
<dbReference type="PANTHER" id="PTHR43344">
    <property type="entry name" value="PHOSPHOSERINE PHOSPHATASE"/>
    <property type="match status" value="1"/>
</dbReference>